<comment type="caution">
    <text evidence="2">The sequence shown here is derived from an EMBL/GenBank/DDBJ whole genome shotgun (WGS) entry which is preliminary data.</text>
</comment>
<feature type="compositionally biased region" description="Basic and acidic residues" evidence="1">
    <location>
        <begin position="116"/>
        <end position="131"/>
    </location>
</feature>
<proteinExistence type="predicted"/>
<accession>A0A388JS95</accession>
<organism evidence="2 3">
    <name type="scientific">Chara braunii</name>
    <name type="common">Braun's stonewort</name>
    <dbReference type="NCBI Taxonomy" id="69332"/>
    <lineage>
        <taxon>Eukaryota</taxon>
        <taxon>Viridiplantae</taxon>
        <taxon>Streptophyta</taxon>
        <taxon>Charophyceae</taxon>
        <taxon>Charales</taxon>
        <taxon>Characeae</taxon>
        <taxon>Chara</taxon>
    </lineage>
</organism>
<feature type="region of interest" description="Disordered" evidence="1">
    <location>
        <begin position="41"/>
        <end position="131"/>
    </location>
</feature>
<dbReference type="AlphaFoldDB" id="A0A388JS95"/>
<protein>
    <submittedName>
        <fullName evidence="2">Uncharacterized protein</fullName>
    </submittedName>
</protein>
<gene>
    <name evidence="2" type="ORF">CBR_g11875</name>
</gene>
<reference evidence="2 3" key="1">
    <citation type="journal article" date="2018" name="Cell">
        <title>The Chara Genome: Secondary Complexity and Implications for Plant Terrestrialization.</title>
        <authorList>
            <person name="Nishiyama T."/>
            <person name="Sakayama H."/>
            <person name="Vries J.D."/>
            <person name="Buschmann H."/>
            <person name="Saint-Marcoux D."/>
            <person name="Ullrich K.K."/>
            <person name="Haas F.B."/>
            <person name="Vanderstraeten L."/>
            <person name="Becker D."/>
            <person name="Lang D."/>
            <person name="Vosolsobe S."/>
            <person name="Rombauts S."/>
            <person name="Wilhelmsson P.K.I."/>
            <person name="Janitza P."/>
            <person name="Kern R."/>
            <person name="Heyl A."/>
            <person name="Rumpler F."/>
            <person name="Villalobos L.I.A.C."/>
            <person name="Clay J.M."/>
            <person name="Skokan R."/>
            <person name="Toyoda A."/>
            <person name="Suzuki Y."/>
            <person name="Kagoshima H."/>
            <person name="Schijlen E."/>
            <person name="Tajeshwar N."/>
            <person name="Catarino B."/>
            <person name="Hetherington A.J."/>
            <person name="Saltykova A."/>
            <person name="Bonnot C."/>
            <person name="Breuninger H."/>
            <person name="Symeonidi A."/>
            <person name="Radhakrishnan G.V."/>
            <person name="Van Nieuwerburgh F."/>
            <person name="Deforce D."/>
            <person name="Chang C."/>
            <person name="Karol K.G."/>
            <person name="Hedrich R."/>
            <person name="Ulvskov P."/>
            <person name="Glockner G."/>
            <person name="Delwiche C.F."/>
            <person name="Petrasek J."/>
            <person name="Van de Peer Y."/>
            <person name="Friml J."/>
            <person name="Beilby M."/>
            <person name="Dolan L."/>
            <person name="Kohara Y."/>
            <person name="Sugano S."/>
            <person name="Fujiyama A."/>
            <person name="Delaux P.-M."/>
            <person name="Quint M."/>
            <person name="TheiBen G."/>
            <person name="Hagemann M."/>
            <person name="Harholt J."/>
            <person name="Dunand C."/>
            <person name="Zachgo S."/>
            <person name="Langdale J."/>
            <person name="Maumus F."/>
            <person name="Straeten D.V.D."/>
            <person name="Gould S.B."/>
            <person name="Rensing S.A."/>
        </authorList>
    </citation>
    <scope>NUCLEOTIDE SEQUENCE [LARGE SCALE GENOMIC DNA]</scope>
    <source>
        <strain evidence="2 3">S276</strain>
    </source>
</reference>
<evidence type="ECO:0000313" key="3">
    <source>
        <dbReference type="Proteomes" id="UP000265515"/>
    </source>
</evidence>
<dbReference type="EMBL" id="BFEA01000013">
    <property type="protein sequence ID" value="GBG60650.1"/>
    <property type="molecule type" value="Genomic_DNA"/>
</dbReference>
<name>A0A388JS95_CHABU</name>
<sequence length="131" mass="14099">MLPSINLNNLQVSNQSKLAAEKSALVQTVKSLNREVAKLEKVRKTLDQPIGDEEEASGPDSGTAPPSKALSPETGTKDVRTFSSYASTGTGGMRPRIAASPKRTMRSSFRSFSSPTREDQSAREEEQSGDV</sequence>
<dbReference type="OrthoDB" id="5599468at2759"/>
<keyword evidence="3" id="KW-1185">Reference proteome</keyword>
<evidence type="ECO:0000313" key="2">
    <source>
        <dbReference type="EMBL" id="GBG60650.1"/>
    </source>
</evidence>
<dbReference type="Proteomes" id="UP000265515">
    <property type="component" value="Unassembled WGS sequence"/>
</dbReference>
<evidence type="ECO:0000256" key="1">
    <source>
        <dbReference type="SAM" id="MobiDB-lite"/>
    </source>
</evidence>
<dbReference type="Gramene" id="GBG60650">
    <property type="protein sequence ID" value="GBG60650"/>
    <property type="gene ID" value="CBR_g11875"/>
</dbReference>